<keyword evidence="7" id="KW-0998">Cell outer membrane</keyword>
<accession>A0A7G7G2V8</accession>
<keyword evidence="9" id="KW-1185">Reference proteome</keyword>
<comment type="subcellular location">
    <subcellularLocation>
        <location evidence="1">Cell outer membrane</location>
    </subcellularLocation>
</comment>
<organism evidence="8 9">
    <name type="scientific">Adhaeribacter swui</name>
    <dbReference type="NCBI Taxonomy" id="2086471"/>
    <lineage>
        <taxon>Bacteria</taxon>
        <taxon>Pseudomonadati</taxon>
        <taxon>Bacteroidota</taxon>
        <taxon>Cytophagia</taxon>
        <taxon>Cytophagales</taxon>
        <taxon>Hymenobacteraceae</taxon>
        <taxon>Adhaeribacter</taxon>
    </lineage>
</organism>
<evidence type="ECO:0000256" key="2">
    <source>
        <dbReference type="ARBA" id="ARBA00007613"/>
    </source>
</evidence>
<dbReference type="GO" id="GO:1990281">
    <property type="term" value="C:efflux pump complex"/>
    <property type="evidence" value="ECO:0007669"/>
    <property type="project" value="TreeGrafter"/>
</dbReference>
<dbReference type="GO" id="GO:0015288">
    <property type="term" value="F:porin activity"/>
    <property type="evidence" value="ECO:0007669"/>
    <property type="project" value="TreeGrafter"/>
</dbReference>
<evidence type="ECO:0000313" key="8">
    <source>
        <dbReference type="EMBL" id="QNF31492.1"/>
    </source>
</evidence>
<dbReference type="InterPro" id="IPR051906">
    <property type="entry name" value="TolC-like"/>
</dbReference>
<dbReference type="EMBL" id="CP055156">
    <property type="protein sequence ID" value="QNF31492.1"/>
    <property type="molecule type" value="Genomic_DNA"/>
</dbReference>
<protein>
    <submittedName>
        <fullName evidence="8">TolC family protein</fullName>
    </submittedName>
</protein>
<proteinExistence type="inferred from homology"/>
<comment type="similarity">
    <text evidence="2">Belongs to the outer membrane factor (OMF) (TC 1.B.17) family.</text>
</comment>
<evidence type="ECO:0000313" key="9">
    <source>
        <dbReference type="Proteomes" id="UP000515237"/>
    </source>
</evidence>
<evidence type="ECO:0000256" key="7">
    <source>
        <dbReference type="ARBA" id="ARBA00023237"/>
    </source>
</evidence>
<evidence type="ECO:0000256" key="5">
    <source>
        <dbReference type="ARBA" id="ARBA00022692"/>
    </source>
</evidence>
<dbReference type="PANTHER" id="PTHR30026:SF20">
    <property type="entry name" value="OUTER MEMBRANE PROTEIN TOLC"/>
    <property type="match status" value="1"/>
</dbReference>
<dbReference type="SUPFAM" id="SSF56954">
    <property type="entry name" value="Outer membrane efflux proteins (OEP)"/>
    <property type="match status" value="1"/>
</dbReference>
<keyword evidence="3" id="KW-0813">Transport</keyword>
<keyword evidence="4" id="KW-1134">Transmembrane beta strand</keyword>
<dbReference type="Pfam" id="PF02321">
    <property type="entry name" value="OEP"/>
    <property type="match status" value="2"/>
</dbReference>
<evidence type="ECO:0000256" key="6">
    <source>
        <dbReference type="ARBA" id="ARBA00023136"/>
    </source>
</evidence>
<dbReference type="InterPro" id="IPR003423">
    <property type="entry name" value="OMP_efflux"/>
</dbReference>
<dbReference type="Proteomes" id="UP000515237">
    <property type="component" value="Chromosome"/>
</dbReference>
<keyword evidence="5" id="KW-0812">Transmembrane</keyword>
<evidence type="ECO:0000256" key="1">
    <source>
        <dbReference type="ARBA" id="ARBA00004442"/>
    </source>
</evidence>
<dbReference type="Gene3D" id="1.20.1600.10">
    <property type="entry name" value="Outer membrane efflux proteins (OEP)"/>
    <property type="match status" value="1"/>
</dbReference>
<reference evidence="8 9" key="1">
    <citation type="journal article" date="2018" name="Int. J. Syst. Evol. Microbiol.">
        <title>Adhaeribacter swui sp. nov., isolated from wet mud.</title>
        <authorList>
            <person name="Kim D.U."/>
            <person name="Kim K.W."/>
            <person name="Kang M.S."/>
            <person name="Kim J.Y."/>
            <person name="Jang J.H."/>
            <person name="Kim M.K."/>
        </authorList>
    </citation>
    <scope>NUCLEOTIDE SEQUENCE [LARGE SCALE GENOMIC DNA]</scope>
    <source>
        <strain evidence="8 9">KCTC 52873</strain>
    </source>
</reference>
<dbReference type="GO" id="GO:0009279">
    <property type="term" value="C:cell outer membrane"/>
    <property type="evidence" value="ECO:0007669"/>
    <property type="project" value="UniProtKB-SubCell"/>
</dbReference>
<dbReference type="RefSeq" id="WP_185272266.1">
    <property type="nucleotide sequence ID" value="NZ_CP055156.1"/>
</dbReference>
<dbReference type="KEGG" id="aswu:HUW51_01660"/>
<evidence type="ECO:0000256" key="4">
    <source>
        <dbReference type="ARBA" id="ARBA00022452"/>
    </source>
</evidence>
<gene>
    <name evidence="8" type="ORF">HUW51_01660</name>
</gene>
<evidence type="ECO:0000256" key="3">
    <source>
        <dbReference type="ARBA" id="ARBA00022448"/>
    </source>
</evidence>
<dbReference type="AlphaFoldDB" id="A0A7G7G2V8"/>
<dbReference type="PANTHER" id="PTHR30026">
    <property type="entry name" value="OUTER MEMBRANE PROTEIN TOLC"/>
    <property type="match status" value="1"/>
</dbReference>
<sequence length="456" mass="51465">MKLNFFCLPEPKQAFWYRSLWVVIFLNFHVLVAPAQDQNAKVLSLSEAIDLGVRNSKNLKLAQSKIDQAISRYNQAQDSRLPTGSVSYTYNHAEILTNKVQLTPEAEPFYLPKHANAAIGTAGLQEIIFAGNKLRYARESTQLLTEIARLDAEKDQEDIVYNITNAYYNLYKLQQSKKVVEQNLQAIDRQIKQAQRFFEQGIVTKNDVLRFQLQRSNVELSRVDLETNRKIVVYNLDILLGLPENTDIQTEQLAPATNQTPALATFMESALANRQELKSLALNGQVADLNIKSLKADVQPSVLVGANAYYLNFKGPFLPQANGFLAPVTAGATIAWNFDKLWLNKNKVSEARIQKTQVDINRDLATDQVKTEVNQNYQNYVKALERITILETAIAQAQENDRTTASQYQNKVATAIERVDAQTELYQAQINLELARADAEIAYYTLLKSTGKISQK</sequence>
<dbReference type="GO" id="GO:0015562">
    <property type="term" value="F:efflux transmembrane transporter activity"/>
    <property type="evidence" value="ECO:0007669"/>
    <property type="project" value="InterPro"/>
</dbReference>
<keyword evidence="6" id="KW-0472">Membrane</keyword>
<name>A0A7G7G2V8_9BACT</name>